<proteinExistence type="predicted"/>
<protein>
    <submittedName>
        <fullName evidence="1">Uncharacterized protein</fullName>
    </submittedName>
</protein>
<name>A0AAD7EUR6_9AGAR</name>
<gene>
    <name evidence="1" type="ORF">DFH08DRAFT_806058</name>
</gene>
<comment type="caution">
    <text evidence="1">The sequence shown here is derived from an EMBL/GenBank/DDBJ whole genome shotgun (WGS) entry which is preliminary data.</text>
</comment>
<dbReference type="Proteomes" id="UP001218218">
    <property type="component" value="Unassembled WGS sequence"/>
</dbReference>
<dbReference type="AlphaFoldDB" id="A0AAD7EUR6"/>
<reference evidence="1" key="1">
    <citation type="submission" date="2023-03" db="EMBL/GenBank/DDBJ databases">
        <title>Massive genome expansion in bonnet fungi (Mycena s.s.) driven by repeated elements and novel gene families across ecological guilds.</title>
        <authorList>
            <consortium name="Lawrence Berkeley National Laboratory"/>
            <person name="Harder C.B."/>
            <person name="Miyauchi S."/>
            <person name="Viragh M."/>
            <person name="Kuo A."/>
            <person name="Thoen E."/>
            <person name="Andreopoulos B."/>
            <person name="Lu D."/>
            <person name="Skrede I."/>
            <person name="Drula E."/>
            <person name="Henrissat B."/>
            <person name="Morin E."/>
            <person name="Kohler A."/>
            <person name="Barry K."/>
            <person name="LaButti K."/>
            <person name="Morin E."/>
            <person name="Salamov A."/>
            <person name="Lipzen A."/>
            <person name="Mereny Z."/>
            <person name="Hegedus B."/>
            <person name="Baldrian P."/>
            <person name="Stursova M."/>
            <person name="Weitz H."/>
            <person name="Taylor A."/>
            <person name="Grigoriev I.V."/>
            <person name="Nagy L.G."/>
            <person name="Martin F."/>
            <person name="Kauserud H."/>
        </authorList>
    </citation>
    <scope>NUCLEOTIDE SEQUENCE</scope>
    <source>
        <strain evidence="1">CBHHK002</strain>
    </source>
</reference>
<organism evidence="1 2">
    <name type="scientific">Mycena albidolilacea</name>
    <dbReference type="NCBI Taxonomy" id="1033008"/>
    <lineage>
        <taxon>Eukaryota</taxon>
        <taxon>Fungi</taxon>
        <taxon>Dikarya</taxon>
        <taxon>Basidiomycota</taxon>
        <taxon>Agaricomycotina</taxon>
        <taxon>Agaricomycetes</taxon>
        <taxon>Agaricomycetidae</taxon>
        <taxon>Agaricales</taxon>
        <taxon>Marasmiineae</taxon>
        <taxon>Mycenaceae</taxon>
        <taxon>Mycena</taxon>
    </lineage>
</organism>
<accession>A0AAD7EUR6</accession>
<keyword evidence="2" id="KW-1185">Reference proteome</keyword>
<dbReference type="EMBL" id="JARIHO010000013">
    <property type="protein sequence ID" value="KAJ7351334.1"/>
    <property type="molecule type" value="Genomic_DNA"/>
</dbReference>
<sequence>MANTMTSVRHMPFKHHKATVMACASCKYGVQFGFCSGKQFQPTHPELLEFNLQPAPTTNMSILYFSNCPGSVLTVNMPFSAASPGQASPLHPQPYRTVAMMGIYAGGHTCQLNLSSQRN</sequence>
<evidence type="ECO:0000313" key="2">
    <source>
        <dbReference type="Proteomes" id="UP001218218"/>
    </source>
</evidence>
<evidence type="ECO:0000313" key="1">
    <source>
        <dbReference type="EMBL" id="KAJ7351334.1"/>
    </source>
</evidence>